<evidence type="ECO:0000256" key="1">
    <source>
        <dbReference type="ARBA" id="ARBA00023033"/>
    </source>
</evidence>
<dbReference type="EMBL" id="JAXCGZ010015676">
    <property type="protein sequence ID" value="KAK7069930.1"/>
    <property type="molecule type" value="Genomic_DNA"/>
</dbReference>
<dbReference type="GO" id="GO:0020037">
    <property type="term" value="F:heme binding"/>
    <property type="evidence" value="ECO:0007669"/>
    <property type="project" value="InterPro"/>
</dbReference>
<keyword evidence="3" id="KW-1185">Reference proteome</keyword>
<dbReference type="Proteomes" id="UP001381693">
    <property type="component" value="Unassembled WGS sequence"/>
</dbReference>
<dbReference type="GO" id="GO:0016705">
    <property type="term" value="F:oxidoreductase activity, acting on paired donors, with incorporation or reduction of molecular oxygen"/>
    <property type="evidence" value="ECO:0007669"/>
    <property type="project" value="InterPro"/>
</dbReference>
<dbReference type="InterPro" id="IPR036396">
    <property type="entry name" value="Cyt_P450_sf"/>
</dbReference>
<gene>
    <name evidence="2" type="ORF">SK128_022720</name>
</gene>
<proteinExistence type="predicted"/>
<sequence>MKALKHGRWGSYLATLQTTNVTNSVWSNAMKSECFISLTTSRYLRNHTMTPLRSAGQRSLEDSTFEPEISQNVGVTGQSVPYLEAYNLMEENADIIFDQGNMMNERAYNIDEVHLKDSLNPRPASELPGPKSWPMVGCLPYMIRHKDFDPQKVYLFWRTVRKEFGPIFRKDMPGHPNLVFITDPADLQVMLQSTMYNPIRPGMQSLKKIRGRGGADGKTNTYYHIFGDKAGILAE</sequence>
<name>A0AAN8WPL1_HALRR</name>
<dbReference type="SUPFAM" id="SSF48264">
    <property type="entry name" value="Cytochrome P450"/>
    <property type="match status" value="1"/>
</dbReference>
<keyword evidence="1" id="KW-0503">Monooxygenase</keyword>
<reference evidence="2 3" key="1">
    <citation type="submission" date="2023-11" db="EMBL/GenBank/DDBJ databases">
        <title>Halocaridina rubra genome assembly.</title>
        <authorList>
            <person name="Smith C."/>
        </authorList>
    </citation>
    <scope>NUCLEOTIDE SEQUENCE [LARGE SCALE GENOMIC DNA]</scope>
    <source>
        <strain evidence="2">EP-1</strain>
        <tissue evidence="2">Whole</tissue>
    </source>
</reference>
<dbReference type="Gene3D" id="1.10.630.10">
    <property type="entry name" value="Cytochrome P450"/>
    <property type="match status" value="1"/>
</dbReference>
<dbReference type="GO" id="GO:0004497">
    <property type="term" value="F:monooxygenase activity"/>
    <property type="evidence" value="ECO:0007669"/>
    <property type="project" value="UniProtKB-KW"/>
</dbReference>
<dbReference type="AlphaFoldDB" id="A0AAN8WPL1"/>
<evidence type="ECO:0000313" key="2">
    <source>
        <dbReference type="EMBL" id="KAK7069930.1"/>
    </source>
</evidence>
<evidence type="ECO:0000313" key="3">
    <source>
        <dbReference type="Proteomes" id="UP001381693"/>
    </source>
</evidence>
<organism evidence="2 3">
    <name type="scientific">Halocaridina rubra</name>
    <name type="common">Hawaiian red shrimp</name>
    <dbReference type="NCBI Taxonomy" id="373956"/>
    <lineage>
        <taxon>Eukaryota</taxon>
        <taxon>Metazoa</taxon>
        <taxon>Ecdysozoa</taxon>
        <taxon>Arthropoda</taxon>
        <taxon>Crustacea</taxon>
        <taxon>Multicrustacea</taxon>
        <taxon>Malacostraca</taxon>
        <taxon>Eumalacostraca</taxon>
        <taxon>Eucarida</taxon>
        <taxon>Decapoda</taxon>
        <taxon>Pleocyemata</taxon>
        <taxon>Caridea</taxon>
        <taxon>Atyoidea</taxon>
        <taxon>Atyidae</taxon>
        <taxon>Halocaridina</taxon>
    </lineage>
</organism>
<accession>A0AAN8WPL1</accession>
<keyword evidence="1" id="KW-0560">Oxidoreductase</keyword>
<comment type="caution">
    <text evidence="2">The sequence shown here is derived from an EMBL/GenBank/DDBJ whole genome shotgun (WGS) entry which is preliminary data.</text>
</comment>
<protein>
    <submittedName>
        <fullName evidence="2">Uncharacterized protein</fullName>
    </submittedName>
</protein>
<dbReference type="GO" id="GO:0005506">
    <property type="term" value="F:iron ion binding"/>
    <property type="evidence" value="ECO:0007669"/>
    <property type="project" value="InterPro"/>
</dbReference>